<dbReference type="RefSeq" id="WP_168485470.1">
    <property type="nucleotide sequence ID" value="NZ_JAAZSQ010000004.1"/>
</dbReference>
<dbReference type="Pfam" id="PF04107">
    <property type="entry name" value="GCS2"/>
    <property type="match status" value="1"/>
</dbReference>
<evidence type="ECO:0000256" key="2">
    <source>
        <dbReference type="ARBA" id="ARBA00022741"/>
    </source>
</evidence>
<comment type="similarity">
    <text evidence="5">Belongs to the glutamate--cysteine ligase type 2 family. YbdK subfamily.</text>
</comment>
<dbReference type="InterPro" id="IPR011793">
    <property type="entry name" value="YbdK"/>
</dbReference>
<accession>A0A7X6HBM5</accession>
<organism evidence="6 7">
    <name type="scientific">Arthrobacter mobilis</name>
    <dbReference type="NCBI Taxonomy" id="2724944"/>
    <lineage>
        <taxon>Bacteria</taxon>
        <taxon>Bacillati</taxon>
        <taxon>Actinomycetota</taxon>
        <taxon>Actinomycetes</taxon>
        <taxon>Micrococcales</taxon>
        <taxon>Micrococcaceae</taxon>
        <taxon>Arthrobacter</taxon>
    </lineage>
</organism>
<proteinExistence type="inferred from homology"/>
<evidence type="ECO:0000313" key="7">
    <source>
        <dbReference type="Proteomes" id="UP000544090"/>
    </source>
</evidence>
<evidence type="ECO:0000256" key="5">
    <source>
        <dbReference type="HAMAP-Rule" id="MF_01609"/>
    </source>
</evidence>
<protein>
    <recommendedName>
        <fullName evidence="5">Putative glutamate--cysteine ligase 2</fullName>
        <ecNumber evidence="5">6.3.2.2</ecNumber>
    </recommendedName>
    <alternativeName>
        <fullName evidence="5">Gamma-glutamylcysteine synthetase 2</fullName>
        <shortName evidence="5">GCS 2</shortName>
        <shortName evidence="5">Gamma-GCS 2</shortName>
    </alternativeName>
</protein>
<dbReference type="GO" id="GO:0004357">
    <property type="term" value="F:glutamate-cysteine ligase activity"/>
    <property type="evidence" value="ECO:0007669"/>
    <property type="project" value="UniProtKB-EC"/>
</dbReference>
<evidence type="ECO:0000256" key="1">
    <source>
        <dbReference type="ARBA" id="ARBA00022598"/>
    </source>
</evidence>
<dbReference type="InterPro" id="IPR014746">
    <property type="entry name" value="Gln_synth/guanido_kin_cat_dom"/>
</dbReference>
<name>A0A7X6HBM5_9MICC</name>
<evidence type="ECO:0000256" key="3">
    <source>
        <dbReference type="ARBA" id="ARBA00022840"/>
    </source>
</evidence>
<dbReference type="EMBL" id="JAAZSQ010000004">
    <property type="protein sequence ID" value="NKX54118.1"/>
    <property type="molecule type" value="Genomic_DNA"/>
</dbReference>
<comment type="catalytic activity">
    <reaction evidence="4 5">
        <text>L-cysteine + L-glutamate + ATP = gamma-L-glutamyl-L-cysteine + ADP + phosphate + H(+)</text>
        <dbReference type="Rhea" id="RHEA:13285"/>
        <dbReference type="ChEBI" id="CHEBI:15378"/>
        <dbReference type="ChEBI" id="CHEBI:29985"/>
        <dbReference type="ChEBI" id="CHEBI:30616"/>
        <dbReference type="ChEBI" id="CHEBI:35235"/>
        <dbReference type="ChEBI" id="CHEBI:43474"/>
        <dbReference type="ChEBI" id="CHEBI:58173"/>
        <dbReference type="ChEBI" id="CHEBI:456216"/>
        <dbReference type="EC" id="6.3.2.2"/>
    </reaction>
</comment>
<dbReference type="Proteomes" id="UP000544090">
    <property type="component" value="Unassembled WGS sequence"/>
</dbReference>
<keyword evidence="1 5" id="KW-0436">Ligase</keyword>
<dbReference type="AlphaFoldDB" id="A0A7X6HBM5"/>
<sequence length="399" mass="42333">MDGFTEAAAGHPQWNNRTFGVEEEFLLVDERTARPVAVAESSLARTGAGGNSAGCTLTLELKQEQLEAVSPVCSTLDELVAAVSGGRARADEAARAAGARAVALGTSVGRHATHTVPSPRYLDMAQRFGLTLKEQLTCGLHIHVGVASPEEGVAVLDRIRIWLPVLLALSANSPFWQGKDSGYESFRYQAWNRWPSAGPCEVFGSAAAYRAHIESMLAAGVLLDEGMVYFDARLSQNHPTVEVRIGDVCLEASDTAALAAVVRALVETAARQWRAGLPVPKASAAQLRLAGWQASRSGVEGQLVHPLLLTPCTAAEAVEALLKHIRPVLLDSGDEEQVRLGLARVLSRGTGSRRQREVMMATGSRKAVVLDAIEHTHSVPVQPAAAPPLRPAAPAILPG</sequence>
<dbReference type="HAMAP" id="MF_01609">
    <property type="entry name" value="Glu_cys_ligase_2"/>
    <property type="match status" value="1"/>
</dbReference>
<evidence type="ECO:0000256" key="4">
    <source>
        <dbReference type="ARBA" id="ARBA00048819"/>
    </source>
</evidence>
<comment type="function">
    <text evidence="5">ATP-dependent carboxylate-amine ligase which exhibits weak glutamate--cysteine ligase activity.</text>
</comment>
<comment type="caution">
    <text evidence="6">The sequence shown here is derived from an EMBL/GenBank/DDBJ whole genome shotgun (WGS) entry which is preliminary data.</text>
</comment>
<keyword evidence="3 5" id="KW-0067">ATP-binding</keyword>
<dbReference type="InterPro" id="IPR050141">
    <property type="entry name" value="GCL_type2/YbdK_subfam"/>
</dbReference>
<dbReference type="Gene3D" id="3.30.590.20">
    <property type="match status" value="1"/>
</dbReference>
<dbReference type="EC" id="6.3.2.2" evidence="5"/>
<gene>
    <name evidence="6" type="ORF">HGG74_06080</name>
</gene>
<keyword evidence="2 5" id="KW-0547">Nucleotide-binding</keyword>
<reference evidence="6 7" key="1">
    <citation type="submission" date="2020-04" db="EMBL/GenBank/DDBJ databases">
        <title>Arthrobacter sp. nov.</title>
        <authorList>
            <person name="Liu S."/>
        </authorList>
    </citation>
    <scope>NUCLEOTIDE SEQUENCE [LARGE SCALE GENOMIC DNA]</scope>
    <source>
        <strain evidence="6 7">E918</strain>
    </source>
</reference>
<dbReference type="SUPFAM" id="SSF55931">
    <property type="entry name" value="Glutamine synthetase/guanido kinase"/>
    <property type="match status" value="1"/>
</dbReference>
<dbReference type="NCBIfam" id="NF010041">
    <property type="entry name" value="PRK13517.1-1"/>
    <property type="match status" value="1"/>
</dbReference>
<dbReference type="GO" id="GO:0042398">
    <property type="term" value="P:modified amino acid biosynthetic process"/>
    <property type="evidence" value="ECO:0007669"/>
    <property type="project" value="InterPro"/>
</dbReference>
<dbReference type="NCBIfam" id="TIGR02050">
    <property type="entry name" value="gshA_cyan_rel"/>
    <property type="match status" value="1"/>
</dbReference>
<dbReference type="PANTHER" id="PTHR36510">
    <property type="entry name" value="GLUTAMATE--CYSTEINE LIGASE 2-RELATED"/>
    <property type="match status" value="1"/>
</dbReference>
<keyword evidence="7" id="KW-1185">Reference proteome</keyword>
<dbReference type="GO" id="GO:0005524">
    <property type="term" value="F:ATP binding"/>
    <property type="evidence" value="ECO:0007669"/>
    <property type="project" value="UniProtKB-KW"/>
</dbReference>
<dbReference type="PANTHER" id="PTHR36510:SF1">
    <property type="entry name" value="GLUTAMATE--CYSTEINE LIGASE 2-RELATED"/>
    <property type="match status" value="1"/>
</dbReference>
<evidence type="ECO:0000313" key="6">
    <source>
        <dbReference type="EMBL" id="NKX54118.1"/>
    </source>
</evidence>
<dbReference type="InterPro" id="IPR006336">
    <property type="entry name" value="GCS2"/>
</dbReference>